<dbReference type="AlphaFoldDB" id="A0A097IDT9"/>
<reference evidence="1 2" key="1">
    <citation type="submission" date="2013-09" db="EMBL/GenBank/DDBJ databases">
        <title>Complete genome sequence of Corynebacterium doosanense CAU 212(T) (=DSM 45436(T)), isolated from activated sludge.</title>
        <authorList>
            <person name="Schaffert L."/>
            <person name="Albersmeier A."/>
            <person name="Kalinowski J."/>
            <person name="Ruckert C."/>
        </authorList>
    </citation>
    <scope>NUCLEOTIDE SEQUENCE [LARGE SCALE GENOMIC DNA]</scope>
    <source>
        <strain evidence="1 2">CAU 212</strain>
    </source>
</reference>
<evidence type="ECO:0000313" key="2">
    <source>
        <dbReference type="Proteomes" id="UP000029914"/>
    </source>
</evidence>
<dbReference type="KEGG" id="cdo:CDOO_02805"/>
<dbReference type="OrthoDB" id="5195799at2"/>
<dbReference type="STRING" id="558173.CDOO_02805"/>
<proteinExistence type="predicted"/>
<organism evidence="1 2">
    <name type="scientific">Corynebacterium doosanense CAU 212 = DSM 45436</name>
    <dbReference type="NCBI Taxonomy" id="558173"/>
    <lineage>
        <taxon>Bacteria</taxon>
        <taxon>Bacillati</taxon>
        <taxon>Actinomycetota</taxon>
        <taxon>Actinomycetes</taxon>
        <taxon>Mycobacteriales</taxon>
        <taxon>Corynebacteriaceae</taxon>
        <taxon>Corynebacterium</taxon>
    </lineage>
</organism>
<evidence type="ECO:0000313" key="1">
    <source>
        <dbReference type="EMBL" id="AIT60292.1"/>
    </source>
</evidence>
<gene>
    <name evidence="1" type="ORF">CDOO_02805</name>
</gene>
<accession>A0A097IDT9</accession>
<sequence length="111" mass="11710">MQDPVPLSVADAVAAAVVSLPGVSTLHAGQYGELALLYPGRRIPGLRLADGHLEVHVVLDLHILGTDTPLTTLAESIRSAAQPHSPFPVDVIFADALSSHPFPTDEPRTHP</sequence>
<dbReference type="eggNOG" id="COG1302">
    <property type="taxonomic scope" value="Bacteria"/>
</dbReference>
<dbReference type="RefSeq" id="WP_018021296.1">
    <property type="nucleotide sequence ID" value="NZ_AQUX01000002.1"/>
</dbReference>
<protein>
    <recommendedName>
        <fullName evidence="3">Asp23/Gls24 family envelope stress response protein</fullName>
    </recommendedName>
</protein>
<dbReference type="Proteomes" id="UP000029914">
    <property type="component" value="Chromosome"/>
</dbReference>
<keyword evidence="2" id="KW-1185">Reference proteome</keyword>
<dbReference type="HOGENOM" id="CLU_160020_1_0_11"/>
<dbReference type="EMBL" id="CP006764">
    <property type="protein sequence ID" value="AIT60292.1"/>
    <property type="molecule type" value="Genomic_DNA"/>
</dbReference>
<name>A0A097IDT9_9CORY</name>
<evidence type="ECO:0008006" key="3">
    <source>
        <dbReference type="Google" id="ProtNLM"/>
    </source>
</evidence>